<dbReference type="EMBL" id="LVLJ01003018">
    <property type="protein sequence ID" value="OAE22897.1"/>
    <property type="molecule type" value="Genomic_DNA"/>
</dbReference>
<proteinExistence type="predicted"/>
<keyword evidence="1" id="KW-0732">Signal</keyword>
<evidence type="ECO:0000313" key="3">
    <source>
        <dbReference type="Proteomes" id="UP000077202"/>
    </source>
</evidence>
<dbReference type="AlphaFoldDB" id="A0A176VQH3"/>
<evidence type="ECO:0000256" key="1">
    <source>
        <dbReference type="SAM" id="SignalP"/>
    </source>
</evidence>
<accession>A0A176VQH3</accession>
<gene>
    <name evidence="2" type="ORF">AXG93_3544s1090</name>
</gene>
<reference evidence="2" key="1">
    <citation type="submission" date="2016-03" db="EMBL/GenBank/DDBJ databases">
        <title>Mechanisms controlling the formation of the plant cell surface in tip-growing cells are functionally conserved among land plants.</title>
        <authorList>
            <person name="Honkanen S."/>
            <person name="Jones V.A."/>
            <person name="Morieri G."/>
            <person name="Champion C."/>
            <person name="Hetherington A.J."/>
            <person name="Kelly S."/>
            <person name="Saint-Marcoux D."/>
            <person name="Proust H."/>
            <person name="Prescott H."/>
            <person name="Dolan L."/>
        </authorList>
    </citation>
    <scope>NUCLEOTIDE SEQUENCE [LARGE SCALE GENOMIC DNA]</scope>
    <source>
        <tissue evidence="2">Whole gametophyte</tissue>
    </source>
</reference>
<feature type="chain" id="PRO_5008052017" evidence="1">
    <location>
        <begin position="19"/>
        <end position="206"/>
    </location>
</feature>
<dbReference type="Proteomes" id="UP000077202">
    <property type="component" value="Unassembled WGS sequence"/>
</dbReference>
<comment type="caution">
    <text evidence="2">The sequence shown here is derived from an EMBL/GenBank/DDBJ whole genome shotgun (WGS) entry which is preliminary data.</text>
</comment>
<keyword evidence="3" id="KW-1185">Reference proteome</keyword>
<sequence length="206" mass="22929">MYPIIRVVLFLLGASVEALKDGSHSESPVRWVPSRSSEKMVELDVPWYSMSPYGVRGSLVGGSRSPVEKAEAQIRRIRVPDFFEVDALDRMVGPRRTPTSAMWDENGVPRRGRKKGDLVEVLVMEREGTDGRKEGEKKRQERSAFMRSPSNFLIARGSIPPDPFERCEEASFLMIAAFVGGEAIAWWEDAEFAVQEVGAAAVALLS</sequence>
<name>A0A176VQH3_MARPO</name>
<protein>
    <submittedName>
        <fullName evidence="2">Uncharacterized protein</fullName>
    </submittedName>
</protein>
<feature type="signal peptide" evidence="1">
    <location>
        <begin position="1"/>
        <end position="18"/>
    </location>
</feature>
<evidence type="ECO:0000313" key="2">
    <source>
        <dbReference type="EMBL" id="OAE22897.1"/>
    </source>
</evidence>
<organism evidence="2 3">
    <name type="scientific">Marchantia polymorpha subsp. ruderalis</name>
    <dbReference type="NCBI Taxonomy" id="1480154"/>
    <lineage>
        <taxon>Eukaryota</taxon>
        <taxon>Viridiplantae</taxon>
        <taxon>Streptophyta</taxon>
        <taxon>Embryophyta</taxon>
        <taxon>Marchantiophyta</taxon>
        <taxon>Marchantiopsida</taxon>
        <taxon>Marchantiidae</taxon>
        <taxon>Marchantiales</taxon>
        <taxon>Marchantiaceae</taxon>
        <taxon>Marchantia</taxon>
    </lineage>
</organism>